<feature type="domain" description="Cation channel complex component UNC80 N-terminal" evidence="2">
    <location>
        <begin position="131"/>
        <end position="195"/>
    </location>
</feature>
<evidence type="ECO:0000313" key="4">
    <source>
        <dbReference type="Proteomes" id="UP000677054"/>
    </source>
</evidence>
<feature type="compositionally biased region" description="Polar residues" evidence="1">
    <location>
        <begin position="299"/>
        <end position="312"/>
    </location>
</feature>
<dbReference type="InterPro" id="IPR031542">
    <property type="entry name" value="UNC80_N"/>
</dbReference>
<accession>A0A7R9FTI5</accession>
<name>A0A7R9FTI5_9CRUS</name>
<feature type="compositionally biased region" description="Polar residues" evidence="1">
    <location>
        <begin position="376"/>
        <end position="393"/>
    </location>
</feature>
<organism evidence="3">
    <name type="scientific">Darwinula stevensoni</name>
    <dbReference type="NCBI Taxonomy" id="69355"/>
    <lineage>
        <taxon>Eukaryota</taxon>
        <taxon>Metazoa</taxon>
        <taxon>Ecdysozoa</taxon>
        <taxon>Arthropoda</taxon>
        <taxon>Crustacea</taxon>
        <taxon>Oligostraca</taxon>
        <taxon>Ostracoda</taxon>
        <taxon>Podocopa</taxon>
        <taxon>Podocopida</taxon>
        <taxon>Darwinulocopina</taxon>
        <taxon>Darwinuloidea</taxon>
        <taxon>Darwinulidae</taxon>
        <taxon>Darwinula</taxon>
    </lineage>
</organism>
<sequence length="399" mass="44085">MKEACKVRESRIVEPAINKSSRRSRQFSPSRLNRLPFIPSPQSFEKVLVQNIKWGLSPSLTDAMSSIPRWRLVQASFPHVLLCTAQALSNKQRKPLQNERRPAPGLGLAPSLPLPLPPNRLTKELYGPGRRETCVQQALGVAETKLLYTLHWLLLDAAEECADADSDRLQQHHTYIFPIASIQVHFRSLLFVVLTTANIEADVGNCGKYPQLFVFLLIPLSHQLQESDFQAFRLENGLKIWQALWEHRHPDVPCFTTPVKASVLGPKEQRMARSNTQFGDVFLGGGSQASLLLAAGSGRSPSVSPSDRNLSNGDKGGSRCFGDEEDNTSASISPSSPDGGERGALRCMDSFDETSTIDDRTSSEEIPKDPSWLVSPRTSSFPETIPEETSTGSTDEEHV</sequence>
<feature type="domain" description="Cation channel complex component UNC80 N-terminal" evidence="2">
    <location>
        <begin position="211"/>
        <end position="261"/>
    </location>
</feature>
<dbReference type="OrthoDB" id="5584001at2759"/>
<feature type="compositionally biased region" description="Basic and acidic residues" evidence="1">
    <location>
        <begin position="357"/>
        <end position="368"/>
    </location>
</feature>
<dbReference type="GO" id="GO:0034703">
    <property type="term" value="C:cation channel complex"/>
    <property type="evidence" value="ECO:0007669"/>
    <property type="project" value="TreeGrafter"/>
</dbReference>
<evidence type="ECO:0000256" key="1">
    <source>
        <dbReference type="SAM" id="MobiDB-lite"/>
    </source>
</evidence>
<dbReference type="Proteomes" id="UP000677054">
    <property type="component" value="Unassembled WGS sequence"/>
</dbReference>
<keyword evidence="4" id="KW-1185">Reference proteome</keyword>
<dbReference type="GO" id="GO:0030424">
    <property type="term" value="C:axon"/>
    <property type="evidence" value="ECO:0007669"/>
    <property type="project" value="TreeGrafter"/>
</dbReference>
<gene>
    <name evidence="3" type="ORF">DSTB1V02_LOCUS14350</name>
</gene>
<dbReference type="EMBL" id="CAJPEV010010813">
    <property type="protein sequence ID" value="CAG0906096.1"/>
    <property type="molecule type" value="Genomic_DNA"/>
</dbReference>
<dbReference type="PANTHER" id="PTHR31781">
    <property type="entry name" value="UNC80"/>
    <property type="match status" value="1"/>
</dbReference>
<protein>
    <recommendedName>
        <fullName evidence="2">Cation channel complex component UNC80 N-terminal domain-containing protein</fullName>
    </recommendedName>
</protein>
<feature type="region of interest" description="Disordered" evidence="1">
    <location>
        <begin position="92"/>
        <end position="112"/>
    </location>
</feature>
<dbReference type="Pfam" id="PF15778">
    <property type="entry name" value="UNC80_N"/>
    <property type="match status" value="3"/>
</dbReference>
<feature type="domain" description="Cation channel complex component UNC80 N-terminal" evidence="2">
    <location>
        <begin position="40"/>
        <end position="97"/>
    </location>
</feature>
<dbReference type="PANTHER" id="PTHR31781:SF1">
    <property type="entry name" value="PROTEIN UNC-80 HOMOLOG"/>
    <property type="match status" value="1"/>
</dbReference>
<feature type="non-terminal residue" evidence="3">
    <location>
        <position position="1"/>
    </location>
</feature>
<dbReference type="EMBL" id="LR910331">
    <property type="protein sequence ID" value="CAD7254604.1"/>
    <property type="molecule type" value="Genomic_DNA"/>
</dbReference>
<dbReference type="GO" id="GO:0055080">
    <property type="term" value="P:monoatomic cation homeostasis"/>
    <property type="evidence" value="ECO:0007669"/>
    <property type="project" value="TreeGrafter"/>
</dbReference>
<dbReference type="GO" id="GO:0005261">
    <property type="term" value="F:monoatomic cation channel activity"/>
    <property type="evidence" value="ECO:0007669"/>
    <property type="project" value="TreeGrafter"/>
</dbReference>
<evidence type="ECO:0000313" key="3">
    <source>
        <dbReference type="EMBL" id="CAD7254604.1"/>
    </source>
</evidence>
<evidence type="ECO:0000259" key="2">
    <source>
        <dbReference type="Pfam" id="PF15778"/>
    </source>
</evidence>
<proteinExistence type="predicted"/>
<feature type="region of interest" description="Disordered" evidence="1">
    <location>
        <begin position="295"/>
        <end position="399"/>
    </location>
</feature>
<dbReference type="AlphaFoldDB" id="A0A7R9FTI5"/>
<reference evidence="3" key="1">
    <citation type="submission" date="2020-11" db="EMBL/GenBank/DDBJ databases">
        <authorList>
            <person name="Tran Van P."/>
        </authorList>
    </citation>
    <scope>NUCLEOTIDE SEQUENCE</scope>
</reference>